<feature type="compositionally biased region" description="Gly residues" evidence="4">
    <location>
        <begin position="817"/>
        <end position="844"/>
    </location>
</feature>
<dbReference type="PROSITE" id="PS50853">
    <property type="entry name" value="FN3"/>
    <property type="match status" value="1"/>
</dbReference>
<evidence type="ECO:0000256" key="4">
    <source>
        <dbReference type="SAM" id="MobiDB-lite"/>
    </source>
</evidence>
<proteinExistence type="predicted"/>
<feature type="domain" description="SLH" evidence="6">
    <location>
        <begin position="1061"/>
        <end position="1120"/>
    </location>
</feature>
<evidence type="ECO:0000259" key="6">
    <source>
        <dbReference type="PROSITE" id="PS51272"/>
    </source>
</evidence>
<keyword evidence="3" id="KW-0677">Repeat</keyword>
<organism evidence="7 8">
    <name type="scientific">Cohnella cellulosilytica</name>
    <dbReference type="NCBI Taxonomy" id="986710"/>
    <lineage>
        <taxon>Bacteria</taxon>
        <taxon>Bacillati</taxon>
        <taxon>Bacillota</taxon>
        <taxon>Bacilli</taxon>
        <taxon>Bacillales</taxon>
        <taxon>Paenibacillaceae</taxon>
        <taxon>Cohnella</taxon>
    </lineage>
</organism>
<comment type="caution">
    <text evidence="7">The sequence shown here is derived from an EMBL/GenBank/DDBJ whole genome shotgun (WGS) entry which is preliminary data.</text>
</comment>
<protein>
    <submittedName>
        <fullName evidence="7">S-layer homology domain-containing protein</fullName>
    </submittedName>
</protein>
<accession>A0ABW2F8U7</accession>
<feature type="domain" description="SLH" evidence="6">
    <location>
        <begin position="1121"/>
        <end position="1184"/>
    </location>
</feature>
<dbReference type="Gene3D" id="2.60.40.4270">
    <property type="entry name" value="Listeria-Bacteroides repeat domain"/>
    <property type="match status" value="1"/>
</dbReference>
<dbReference type="InterPro" id="IPR036116">
    <property type="entry name" value="FN3_sf"/>
</dbReference>
<evidence type="ECO:0000256" key="1">
    <source>
        <dbReference type="ARBA" id="ARBA00022658"/>
    </source>
</evidence>
<dbReference type="PROSITE" id="PS50012">
    <property type="entry name" value="RCC1_3"/>
    <property type="match status" value="6"/>
</dbReference>
<dbReference type="SUPFAM" id="SSF50985">
    <property type="entry name" value="RCC1/BLIP-II"/>
    <property type="match status" value="2"/>
</dbReference>
<dbReference type="InterPro" id="IPR051553">
    <property type="entry name" value="Ran_GTPase-activating"/>
</dbReference>
<dbReference type="EMBL" id="JBHTAI010000004">
    <property type="protein sequence ID" value="MFC7148549.1"/>
    <property type="molecule type" value="Genomic_DNA"/>
</dbReference>
<feature type="region of interest" description="Disordered" evidence="4">
    <location>
        <begin position="817"/>
        <end position="854"/>
    </location>
</feature>
<dbReference type="Pfam" id="PF12733">
    <property type="entry name" value="Cadherin-like"/>
    <property type="match status" value="1"/>
</dbReference>
<dbReference type="Gene3D" id="2.130.10.30">
    <property type="entry name" value="Regulator of chromosome condensation 1/beta-lactamase-inhibitor protein II"/>
    <property type="match status" value="2"/>
</dbReference>
<evidence type="ECO:0000256" key="3">
    <source>
        <dbReference type="ARBA" id="ARBA00022737"/>
    </source>
</evidence>
<dbReference type="Gene3D" id="2.60.40.10">
    <property type="entry name" value="Immunoglobulins"/>
    <property type="match status" value="1"/>
</dbReference>
<dbReference type="PROSITE" id="PS51272">
    <property type="entry name" value="SLH"/>
    <property type="match status" value="3"/>
</dbReference>
<name>A0ABW2F8U7_9BACL</name>
<dbReference type="InterPro" id="IPR058923">
    <property type="entry name" value="RCC1-like_dom"/>
</dbReference>
<dbReference type="Pfam" id="PF13205">
    <property type="entry name" value="Big_5"/>
    <property type="match status" value="1"/>
</dbReference>
<feature type="domain" description="Fibronectin type-III" evidence="5">
    <location>
        <begin position="392"/>
        <end position="495"/>
    </location>
</feature>
<evidence type="ECO:0000256" key="2">
    <source>
        <dbReference type="ARBA" id="ARBA00022729"/>
    </source>
</evidence>
<feature type="domain" description="SLH" evidence="6">
    <location>
        <begin position="1194"/>
        <end position="1253"/>
    </location>
</feature>
<dbReference type="Pfam" id="PF00395">
    <property type="entry name" value="SLH"/>
    <property type="match status" value="2"/>
</dbReference>
<dbReference type="Pfam" id="PF25390">
    <property type="entry name" value="WD40_RLD"/>
    <property type="match status" value="1"/>
</dbReference>
<dbReference type="PANTHER" id="PTHR45982">
    <property type="entry name" value="REGULATOR OF CHROMOSOME CONDENSATION"/>
    <property type="match status" value="1"/>
</dbReference>
<evidence type="ECO:0000259" key="5">
    <source>
        <dbReference type="PROSITE" id="PS50853"/>
    </source>
</evidence>
<dbReference type="InterPro" id="IPR032812">
    <property type="entry name" value="SbsA_Ig"/>
</dbReference>
<dbReference type="InterPro" id="IPR009091">
    <property type="entry name" value="RCC1/BLIP-II"/>
</dbReference>
<keyword evidence="2" id="KW-0732">Signal</keyword>
<dbReference type="InterPro" id="IPR003961">
    <property type="entry name" value="FN3_dom"/>
</dbReference>
<dbReference type="Proteomes" id="UP001596378">
    <property type="component" value="Unassembled WGS sequence"/>
</dbReference>
<dbReference type="InterPro" id="IPR013783">
    <property type="entry name" value="Ig-like_fold"/>
</dbReference>
<keyword evidence="8" id="KW-1185">Reference proteome</keyword>
<dbReference type="InterPro" id="IPR001119">
    <property type="entry name" value="SLH_dom"/>
</dbReference>
<dbReference type="InterPro" id="IPR042229">
    <property type="entry name" value="Listeria/Bacterioides_rpt_sf"/>
</dbReference>
<evidence type="ECO:0000313" key="7">
    <source>
        <dbReference type="EMBL" id="MFC7148549.1"/>
    </source>
</evidence>
<dbReference type="InterPro" id="IPR000408">
    <property type="entry name" value="Reg_chr_condens"/>
</dbReference>
<dbReference type="SUPFAM" id="SSF49265">
    <property type="entry name" value="Fibronectin type III"/>
    <property type="match status" value="1"/>
</dbReference>
<dbReference type="PANTHER" id="PTHR45982:SF1">
    <property type="entry name" value="REGULATOR OF CHROMOSOME CONDENSATION"/>
    <property type="match status" value="1"/>
</dbReference>
<gene>
    <name evidence="7" type="ORF">ACFQMJ_08450</name>
</gene>
<dbReference type="PROSITE" id="PS00626">
    <property type="entry name" value="RCC1_2"/>
    <property type="match status" value="2"/>
</dbReference>
<evidence type="ECO:0000313" key="8">
    <source>
        <dbReference type="Proteomes" id="UP001596378"/>
    </source>
</evidence>
<dbReference type="Pfam" id="PF00415">
    <property type="entry name" value="RCC1"/>
    <property type="match status" value="1"/>
</dbReference>
<dbReference type="RefSeq" id="WP_378045136.1">
    <property type="nucleotide sequence ID" value="NZ_JBHMDN010000007.1"/>
</dbReference>
<keyword evidence="1" id="KW-0344">Guanine-nucleotide releasing factor</keyword>
<reference evidence="8" key="1">
    <citation type="journal article" date="2019" name="Int. J. Syst. Evol. Microbiol.">
        <title>The Global Catalogue of Microorganisms (GCM) 10K type strain sequencing project: providing services to taxonomists for standard genome sequencing and annotation.</title>
        <authorList>
            <consortium name="The Broad Institute Genomics Platform"/>
            <consortium name="The Broad Institute Genome Sequencing Center for Infectious Disease"/>
            <person name="Wu L."/>
            <person name="Ma J."/>
        </authorList>
    </citation>
    <scope>NUCLEOTIDE SEQUENCE [LARGE SCALE GENOMIC DNA]</scope>
    <source>
        <strain evidence="8">KCTC 12907</strain>
    </source>
</reference>
<sequence>MSRFAKIGLSLLLLLGVIPLLPGKAARAAEPYVIAPQIAQGYYHGLALVSDGTVWSWGRNVHGQLGIGSTTGRAVPVQVSGLERVRLIATGIRSSYAVTEEGELWAWGQNEDGQLGDGTTTNRTLPVRITGIDGRIIALSSGISYHMLALTDDGKIWAWGNNAGGELGDGTTEDRTSPVQVVPELDNVVAVAAGGWHSLALKADGTVWTWGSNDYGQLGDGTTTNRSAPVQVDIDDVASIAAGNFHSLVVKKDGTVWSWGRNTWGMLGDSSGFDRHEPVQVSLIDNVKAVVGGGFHSHAVTNDGQVWSWGLNYQGQIGDGTGEWRYIPVQIGASDVVAVTAGGFSGSAMRSDGTMLGWGLNSSGELGDGTTLERRSPAVTKAITDVTPPTLANREITASDITHSEATLVWTKATDNMTPSSELEYRVYRIGGNTADTVAAVEGGTPLGSYEADISTMRINGMYGGQTYHYAVVVKDKVGEKSVYAKKAIKTLPEPTYIVKYEGNGNTGGEPPLDPFEYWVDEYAEVLDNLGGLEKTDATFGGWNTLPNGNGVAYAPGDILVMPANDVTLFARWIAGPDTTAPRAAGYEPAPGSVGASVNNPLTLSFNELVTAVAGKTITLSRADGSWSETYAVTDAAKVTVAGARVTIHPSVELERSSDYVVRIDAGAFEDAAGNGYAGIADDATWTFATEGEPTAPLSDDATLVSLALASAGGAAVPLSPAFARANKLYSASVASTVSSVSVTAATYDARSSVAVSVYGSDGLPAAGPILLTNGVPGQQLALQTGMNRIGLHVTAEDGSSLGYDIFVFRATSSSGGSGGGGSGGGGNGAGNVGGNGGGAGGGEPTAPVSGIKASLSGQPLPGVAVERETPNGLTVSLRTEAFLERLAAGGDKPTVVIEADQSDTNVLLELTGNVVQALEDRTAMLEVRTSYGSYRLPAAFIDIAALGAKFGGSSSLNEVSVRISIAHTDGAYAGLPGIVGQPVEFSVSAEYAGTRTEIEQFPGFVERNLPIPPGAEGVTTVVALEPDGSVRHVPTRIETVGGKRVAIASSLTNSVYALLAHPSAFADVEKHWAKSEIDGLASRLVVRGNENGAFLPGASVSRAEFAAILTRALGLPERGAESGYADVAPNAWYAGAAAQARKYGLVEGDGQGNFRPTAAITREEAAVMLARAMKLTGLNDGASASEAFVAEQLAAFRDSGDVSLWARQALAIGVGERLLQGSRAALLPKNAITRAETAVIVNRLLQRSGLID</sequence>
<dbReference type="InterPro" id="IPR025883">
    <property type="entry name" value="Cadherin-like_domain"/>
</dbReference>
<dbReference type="PRINTS" id="PR00633">
    <property type="entry name" value="RCCNDNSATION"/>
</dbReference>